<gene>
    <name evidence="1" type="ORF">PHYPA_020083</name>
</gene>
<reference evidence="1 3" key="1">
    <citation type="journal article" date="2008" name="Science">
        <title>The Physcomitrella genome reveals evolutionary insights into the conquest of land by plants.</title>
        <authorList>
            <person name="Rensing S."/>
            <person name="Lang D."/>
            <person name="Zimmer A."/>
            <person name="Terry A."/>
            <person name="Salamov A."/>
            <person name="Shapiro H."/>
            <person name="Nishiyama T."/>
            <person name="Perroud P.-F."/>
            <person name="Lindquist E."/>
            <person name="Kamisugi Y."/>
            <person name="Tanahashi T."/>
            <person name="Sakakibara K."/>
            <person name="Fujita T."/>
            <person name="Oishi K."/>
            <person name="Shin-I T."/>
            <person name="Kuroki Y."/>
            <person name="Toyoda A."/>
            <person name="Suzuki Y."/>
            <person name="Hashimoto A."/>
            <person name="Yamaguchi K."/>
            <person name="Sugano A."/>
            <person name="Kohara Y."/>
            <person name="Fujiyama A."/>
            <person name="Anterola A."/>
            <person name="Aoki S."/>
            <person name="Ashton N."/>
            <person name="Barbazuk W.B."/>
            <person name="Barker E."/>
            <person name="Bennetzen J."/>
            <person name="Bezanilla M."/>
            <person name="Blankenship R."/>
            <person name="Cho S.H."/>
            <person name="Dutcher S."/>
            <person name="Estelle M."/>
            <person name="Fawcett J.A."/>
            <person name="Gundlach H."/>
            <person name="Hanada K."/>
            <person name="Heyl A."/>
            <person name="Hicks K.A."/>
            <person name="Hugh J."/>
            <person name="Lohr M."/>
            <person name="Mayer K."/>
            <person name="Melkozernov A."/>
            <person name="Murata T."/>
            <person name="Nelson D."/>
            <person name="Pils B."/>
            <person name="Prigge M."/>
            <person name="Reiss B."/>
            <person name="Renner T."/>
            <person name="Rombauts S."/>
            <person name="Rushton P."/>
            <person name="Sanderfoot A."/>
            <person name="Schween G."/>
            <person name="Shiu S.-H."/>
            <person name="Stueber K."/>
            <person name="Theodoulou F.L."/>
            <person name="Tu H."/>
            <person name="Van de Peer Y."/>
            <person name="Verrier P.J."/>
            <person name="Waters E."/>
            <person name="Wood A."/>
            <person name="Yang L."/>
            <person name="Cove D."/>
            <person name="Cuming A."/>
            <person name="Hasebe M."/>
            <person name="Lucas S."/>
            <person name="Mishler D.B."/>
            <person name="Reski R."/>
            <person name="Grigoriev I."/>
            <person name="Quatrano R.S."/>
            <person name="Boore J.L."/>
        </authorList>
    </citation>
    <scope>NUCLEOTIDE SEQUENCE [LARGE SCALE GENOMIC DNA]</scope>
    <source>
        <strain evidence="2 3">cv. Gransden 2004</strain>
    </source>
</reference>
<proteinExistence type="predicted"/>
<reference evidence="1 3" key="2">
    <citation type="journal article" date="2018" name="Plant J.">
        <title>The Physcomitrella patens chromosome-scale assembly reveals moss genome structure and evolution.</title>
        <authorList>
            <person name="Lang D."/>
            <person name="Ullrich K.K."/>
            <person name="Murat F."/>
            <person name="Fuchs J."/>
            <person name="Jenkins J."/>
            <person name="Haas F.B."/>
            <person name="Piednoel M."/>
            <person name="Gundlach H."/>
            <person name="Van Bel M."/>
            <person name="Meyberg R."/>
            <person name="Vives C."/>
            <person name="Morata J."/>
            <person name="Symeonidi A."/>
            <person name="Hiss M."/>
            <person name="Muchero W."/>
            <person name="Kamisugi Y."/>
            <person name="Saleh O."/>
            <person name="Blanc G."/>
            <person name="Decker E.L."/>
            <person name="van Gessel N."/>
            <person name="Grimwood J."/>
            <person name="Hayes R.D."/>
            <person name="Graham S.W."/>
            <person name="Gunter L.E."/>
            <person name="McDaniel S.F."/>
            <person name="Hoernstein S.N.W."/>
            <person name="Larsson A."/>
            <person name="Li F.W."/>
            <person name="Perroud P.F."/>
            <person name="Phillips J."/>
            <person name="Ranjan P."/>
            <person name="Rokshar D.S."/>
            <person name="Rothfels C.J."/>
            <person name="Schneider L."/>
            <person name="Shu S."/>
            <person name="Stevenson D.W."/>
            <person name="Thummler F."/>
            <person name="Tillich M."/>
            <person name="Villarreal Aguilar J.C."/>
            <person name="Widiez T."/>
            <person name="Wong G.K."/>
            <person name="Wymore A."/>
            <person name="Zhang Y."/>
            <person name="Zimmer A.D."/>
            <person name="Quatrano R.S."/>
            <person name="Mayer K.F.X."/>
            <person name="Goodstein D."/>
            <person name="Casacuberta J.M."/>
            <person name="Vandepoele K."/>
            <person name="Reski R."/>
            <person name="Cuming A.C."/>
            <person name="Tuskan G.A."/>
            <person name="Maumus F."/>
            <person name="Salse J."/>
            <person name="Schmutz J."/>
            <person name="Rensing S.A."/>
        </authorList>
    </citation>
    <scope>NUCLEOTIDE SEQUENCE [LARGE SCALE GENOMIC DNA]</scope>
    <source>
        <strain evidence="2 3">cv. Gransden 2004</strain>
    </source>
</reference>
<organism evidence="1">
    <name type="scientific">Physcomitrium patens</name>
    <name type="common">Spreading-leaved earth moss</name>
    <name type="synonym">Physcomitrella patens</name>
    <dbReference type="NCBI Taxonomy" id="3218"/>
    <lineage>
        <taxon>Eukaryota</taxon>
        <taxon>Viridiplantae</taxon>
        <taxon>Streptophyta</taxon>
        <taxon>Embryophyta</taxon>
        <taxon>Bryophyta</taxon>
        <taxon>Bryophytina</taxon>
        <taxon>Bryopsida</taxon>
        <taxon>Funariidae</taxon>
        <taxon>Funariales</taxon>
        <taxon>Funariaceae</taxon>
        <taxon>Physcomitrium</taxon>
    </lineage>
</organism>
<name>A0A2K1JE43_PHYPA</name>
<dbReference type="PaxDb" id="3218-PP1S66_11V6.1"/>
<dbReference type="EMBL" id="ABEU02000015">
    <property type="protein sequence ID" value="PNR39803.1"/>
    <property type="molecule type" value="Genomic_DNA"/>
</dbReference>
<dbReference type="Proteomes" id="UP000006727">
    <property type="component" value="Chromosome 15"/>
</dbReference>
<dbReference type="AlphaFoldDB" id="A0A2K1JE43"/>
<dbReference type="InParanoid" id="A0A2K1JE43"/>
<dbReference type="EnsemblPlants" id="Pp3c15_22400V3.1">
    <property type="protein sequence ID" value="Pp3c15_22400V3.1"/>
    <property type="gene ID" value="Pp3c15_22400"/>
</dbReference>
<evidence type="ECO:0000313" key="2">
    <source>
        <dbReference type="EnsemblPlants" id="Pp3c15_22400V3.1"/>
    </source>
</evidence>
<evidence type="ECO:0000313" key="3">
    <source>
        <dbReference type="Proteomes" id="UP000006727"/>
    </source>
</evidence>
<dbReference type="Gramene" id="Pp3c15_22400V3.1">
    <property type="protein sequence ID" value="Pp3c15_22400V3.1"/>
    <property type="gene ID" value="Pp3c15_22400"/>
</dbReference>
<reference evidence="2" key="3">
    <citation type="submission" date="2020-12" db="UniProtKB">
        <authorList>
            <consortium name="EnsemblPlants"/>
        </authorList>
    </citation>
    <scope>IDENTIFICATION</scope>
</reference>
<protein>
    <submittedName>
        <fullName evidence="1 2">Uncharacterized protein</fullName>
    </submittedName>
</protein>
<accession>A0A2K1JE43</accession>
<evidence type="ECO:0000313" key="1">
    <source>
        <dbReference type="EMBL" id="PNR39803.1"/>
    </source>
</evidence>
<sequence>MKPFLYLSNMICTKAMEAGFGKRQLFKASHLGCCLLLMQLLMSLTFVECYSVGFYPGEVDALQSLLAAWNTSTPKSSLKGWS</sequence>
<keyword evidence="3" id="KW-1185">Reference proteome</keyword>